<keyword evidence="2" id="KW-1185">Reference proteome</keyword>
<comment type="caution">
    <text evidence="1">The sequence shown here is derived from an EMBL/GenBank/DDBJ whole genome shotgun (WGS) entry which is preliminary data.</text>
</comment>
<evidence type="ECO:0000313" key="2">
    <source>
        <dbReference type="Proteomes" id="UP000622610"/>
    </source>
</evidence>
<evidence type="ECO:0000313" key="1">
    <source>
        <dbReference type="EMBL" id="GGI64961.1"/>
    </source>
</evidence>
<gene>
    <name evidence="1" type="ORF">GCM10011482_06150</name>
</gene>
<organism evidence="1 2">
    <name type="scientific">Enterococcus alcedinis</name>
    <dbReference type="NCBI Taxonomy" id="1274384"/>
    <lineage>
        <taxon>Bacteria</taxon>
        <taxon>Bacillati</taxon>
        <taxon>Bacillota</taxon>
        <taxon>Bacilli</taxon>
        <taxon>Lactobacillales</taxon>
        <taxon>Enterococcaceae</taxon>
        <taxon>Enterococcus</taxon>
    </lineage>
</organism>
<dbReference type="EMBL" id="BMDT01000002">
    <property type="protein sequence ID" value="GGI64961.1"/>
    <property type="molecule type" value="Genomic_DNA"/>
</dbReference>
<accession>A0A917JFX6</accession>
<dbReference type="RefSeq" id="WP_188366808.1">
    <property type="nucleotide sequence ID" value="NZ_BMDT01000002.1"/>
</dbReference>
<dbReference type="Proteomes" id="UP000622610">
    <property type="component" value="Unassembled WGS sequence"/>
</dbReference>
<dbReference type="AlphaFoldDB" id="A0A917JFX6"/>
<reference evidence="1" key="2">
    <citation type="submission" date="2020-09" db="EMBL/GenBank/DDBJ databases">
        <authorList>
            <person name="Sun Q."/>
            <person name="Sedlacek I."/>
        </authorList>
    </citation>
    <scope>NUCLEOTIDE SEQUENCE</scope>
    <source>
        <strain evidence="1">CCM 8433</strain>
    </source>
</reference>
<protein>
    <submittedName>
        <fullName evidence="1">Uncharacterized protein</fullName>
    </submittedName>
</protein>
<sequence>MNRLKVFFTFKKNQAYYRVFTSEIPFKSEVIDLERPDASDNEADGKIVL</sequence>
<proteinExistence type="predicted"/>
<reference evidence="1" key="1">
    <citation type="journal article" date="2014" name="Int. J. Syst. Evol. Microbiol.">
        <title>Complete genome sequence of Corynebacterium casei LMG S-19264T (=DSM 44701T), isolated from a smear-ripened cheese.</title>
        <authorList>
            <consortium name="US DOE Joint Genome Institute (JGI-PGF)"/>
            <person name="Walter F."/>
            <person name="Albersmeier A."/>
            <person name="Kalinowski J."/>
            <person name="Ruckert C."/>
        </authorList>
    </citation>
    <scope>NUCLEOTIDE SEQUENCE</scope>
    <source>
        <strain evidence="1">CCM 8433</strain>
    </source>
</reference>
<name>A0A917JFX6_9ENTE</name>